<comment type="similarity">
    <text evidence="1">Belongs to the sulfotransferase 1 family.</text>
</comment>
<dbReference type="Gene3D" id="3.40.50.300">
    <property type="entry name" value="P-loop containing nucleotide triphosphate hydrolases"/>
    <property type="match status" value="1"/>
</dbReference>
<dbReference type="EMBL" id="JAIZAY010000021">
    <property type="protein sequence ID" value="KAJ8022128.1"/>
    <property type="molecule type" value="Genomic_DNA"/>
</dbReference>
<evidence type="ECO:0000256" key="2">
    <source>
        <dbReference type="ARBA" id="ARBA00022679"/>
    </source>
</evidence>
<dbReference type="AlphaFoldDB" id="A0A9Q1BE58"/>
<evidence type="ECO:0000313" key="4">
    <source>
        <dbReference type="EMBL" id="KAJ8022128.1"/>
    </source>
</evidence>
<dbReference type="InterPro" id="IPR000863">
    <property type="entry name" value="Sulfotransferase_dom"/>
</dbReference>
<gene>
    <name evidence="4" type="ORF">HOLleu_39536</name>
</gene>
<organism evidence="4 5">
    <name type="scientific">Holothuria leucospilota</name>
    <name type="common">Black long sea cucumber</name>
    <name type="synonym">Mertensiothuria leucospilota</name>
    <dbReference type="NCBI Taxonomy" id="206669"/>
    <lineage>
        <taxon>Eukaryota</taxon>
        <taxon>Metazoa</taxon>
        <taxon>Echinodermata</taxon>
        <taxon>Eleutherozoa</taxon>
        <taxon>Echinozoa</taxon>
        <taxon>Holothuroidea</taxon>
        <taxon>Aspidochirotacea</taxon>
        <taxon>Aspidochirotida</taxon>
        <taxon>Holothuriidae</taxon>
        <taxon>Holothuria</taxon>
    </lineage>
</organism>
<protein>
    <submittedName>
        <fullName evidence="4">Sulfotransferase 1A4</fullName>
    </submittedName>
</protein>
<keyword evidence="2" id="KW-0808">Transferase</keyword>
<keyword evidence="5" id="KW-1185">Reference proteome</keyword>
<accession>A0A9Q1BE58</accession>
<dbReference type="SUPFAM" id="SSF52540">
    <property type="entry name" value="P-loop containing nucleoside triphosphate hydrolases"/>
    <property type="match status" value="1"/>
</dbReference>
<comment type="caution">
    <text evidence="4">The sequence shown here is derived from an EMBL/GenBank/DDBJ whole genome shotgun (WGS) entry which is preliminary data.</text>
</comment>
<dbReference type="OrthoDB" id="205623at2759"/>
<dbReference type="Pfam" id="PF00685">
    <property type="entry name" value="Sulfotransfer_1"/>
    <property type="match status" value="1"/>
</dbReference>
<evidence type="ECO:0000313" key="5">
    <source>
        <dbReference type="Proteomes" id="UP001152320"/>
    </source>
</evidence>
<dbReference type="Proteomes" id="UP001152320">
    <property type="component" value="Chromosome 21"/>
</dbReference>
<reference evidence="4" key="1">
    <citation type="submission" date="2021-10" db="EMBL/GenBank/DDBJ databases">
        <title>Tropical sea cucumber genome reveals ecological adaptation and Cuvierian tubules defense mechanism.</title>
        <authorList>
            <person name="Chen T."/>
        </authorList>
    </citation>
    <scope>NUCLEOTIDE SEQUENCE</scope>
    <source>
        <strain evidence="4">Nanhai2018</strain>
        <tissue evidence="4">Muscle</tissue>
    </source>
</reference>
<feature type="domain" description="Sulfotransferase" evidence="3">
    <location>
        <begin position="47"/>
        <end position="175"/>
    </location>
</feature>
<sequence length="178" mass="20683">MAHPETAIEMPAHIKDFLMICDDGSFLIPSTPTSFLPDILKMEMRSSDVIVVTWPKSGTTWMQYIVTQLIYGKEIADEKNLFQTNIFLEIVQNPFQPDDSEGFYKLAEGRPSPRLLKSHLKLSMLPKCLLDSKAKVIYVVRNPKDAAVSYFNFCRMNPFLPPYKDWSEFFEYFRRGLR</sequence>
<proteinExistence type="inferred from homology"/>
<dbReference type="InterPro" id="IPR027417">
    <property type="entry name" value="P-loop_NTPase"/>
</dbReference>
<dbReference type="GO" id="GO:0008146">
    <property type="term" value="F:sulfotransferase activity"/>
    <property type="evidence" value="ECO:0007669"/>
    <property type="project" value="InterPro"/>
</dbReference>
<evidence type="ECO:0000259" key="3">
    <source>
        <dbReference type="Pfam" id="PF00685"/>
    </source>
</evidence>
<dbReference type="PANTHER" id="PTHR11783">
    <property type="entry name" value="SULFOTRANSFERASE SULT"/>
    <property type="match status" value="1"/>
</dbReference>
<name>A0A9Q1BE58_HOLLE</name>
<evidence type="ECO:0000256" key="1">
    <source>
        <dbReference type="ARBA" id="ARBA00005771"/>
    </source>
</evidence>